<dbReference type="GO" id="GO:0008270">
    <property type="term" value="F:zinc ion binding"/>
    <property type="evidence" value="ECO:0007669"/>
    <property type="project" value="UniProtKB-KW"/>
</dbReference>
<keyword evidence="1" id="KW-0862">Zinc</keyword>
<dbReference type="PROSITE" id="PS50103">
    <property type="entry name" value="ZF_C3H1"/>
    <property type="match status" value="3"/>
</dbReference>
<feature type="compositionally biased region" description="Basic and acidic residues" evidence="2">
    <location>
        <begin position="287"/>
        <end position="308"/>
    </location>
</feature>
<dbReference type="Proteomes" id="UP000585474">
    <property type="component" value="Unassembled WGS sequence"/>
</dbReference>
<feature type="zinc finger region" description="C3H1-type" evidence="1">
    <location>
        <begin position="264"/>
        <end position="291"/>
    </location>
</feature>
<dbReference type="InterPro" id="IPR000571">
    <property type="entry name" value="Znf_CCCH"/>
</dbReference>
<protein>
    <recommendedName>
        <fullName evidence="3">C3H1-type domain-containing protein</fullName>
    </recommendedName>
</protein>
<feature type="region of interest" description="Disordered" evidence="2">
    <location>
        <begin position="458"/>
        <end position="495"/>
    </location>
</feature>
<feature type="compositionally biased region" description="Basic and acidic residues" evidence="2">
    <location>
        <begin position="26"/>
        <end position="49"/>
    </location>
</feature>
<dbReference type="PANTHER" id="PTHR36886">
    <property type="entry name" value="PROTEIN FRIGIDA-ESSENTIAL 1"/>
    <property type="match status" value="1"/>
</dbReference>
<feature type="zinc finger region" description="C3H1-type" evidence="1">
    <location>
        <begin position="202"/>
        <end position="224"/>
    </location>
</feature>
<feature type="compositionally biased region" description="Low complexity" evidence="2">
    <location>
        <begin position="705"/>
        <end position="714"/>
    </location>
</feature>
<feature type="compositionally biased region" description="Polar residues" evidence="2">
    <location>
        <begin position="64"/>
        <end position="77"/>
    </location>
</feature>
<feature type="compositionally biased region" description="Polar residues" evidence="2">
    <location>
        <begin position="764"/>
        <end position="777"/>
    </location>
</feature>
<sequence>MMSGSARKRKSMWDSKEEPQLPVQIGEKEAWHQKESYSNRHVSHDSRLSDEEDFNVLKSKDFSVRSSWEPSRGNSTQKDNRGELNDIHETRKAGAGDKKYHASSDFDGWGQQNQSRCPENSRGQSYRYRRSRSPRKSKSRSIGRGKGSSRSPSRGRSRSRSRDRGRGRSRSRSPLGDYQQESYRWRWNDRKRSGSGVPPSHPCRDFTAGKCTRGSQCRFLHEDNISHRDGGRLDRERAERWRSLQEHGGNYYGGEKDEPQRNSGKSTVLCNDFLKGRCLGGSSCRYSHHDATGDNSERSNRNSSDRDYQPPPRNGNPPCKYFMMGKCNRDNCRFSHDGSARGYLEGKSQGDNWGHDSGDMNNSGNGPKWDEATAVSIVEQSTGCGNVDKGTSNDPTIAEKQIDYGWGPSLEDNTKEWNGSTWADATGVSESGNSTGWGSSKVENVNLSNWANAEKRTDGGCDHSLDNASRMWGGPVGKDKDVERDENASSHLGSGGDVVDMCITESEDVARSFGRESLLAPLGLQSQAPYGISKDVHEQNIMQAAFPENSPIQQHHNKMGDDNAIVDDLNSVTEVDVYGNAGHPSLVPGQMFNKNADSLGFRTQNVGGINQSRHMISINHSNGHDIDLNGPAQQNNSPSNLHNQMQIQRGESVKTMVNCVMPQDVANSEQAAQLTNFPASVMQLFGNGQLPQLYVALNPQNSVDSVPSLPHSASLPPPITSMDARPDPATMSQKKYDPVADSVELNKPGDCNQPPECLPDSVEQKNQTLSVRSSPSSAVGFDSGELPKNGGPENNNHRSPDLKQQKLVANLVLEENSKSIPEKRKQEQENIRAGIVDADPKIVDGTIGKDEKAMRLFKIALVDFVKELLKPKWKEGQMSREVHKAIVKKVIDKVTSTIQGANIPKTQERIDQYLAYSKPKLNKLVEVSPSLAVSTFTEMLHISASHPNRQSSCVHLLATLILFCGHIQRDLPRVLRIASDTFTTMIVFDLVVIFSG</sequence>
<evidence type="ECO:0000313" key="5">
    <source>
        <dbReference type="Proteomes" id="UP000585474"/>
    </source>
</evidence>
<feature type="zinc finger region" description="C3H1-type" evidence="1">
    <location>
        <begin position="313"/>
        <end position="339"/>
    </location>
</feature>
<feature type="region of interest" description="Disordered" evidence="2">
    <location>
        <begin position="287"/>
        <end position="319"/>
    </location>
</feature>
<feature type="region of interest" description="Disordered" evidence="2">
    <location>
        <begin position="705"/>
        <end position="802"/>
    </location>
</feature>
<keyword evidence="5" id="KW-1185">Reference proteome</keyword>
<feature type="domain" description="C3H1-type" evidence="3">
    <location>
        <begin position="202"/>
        <end position="224"/>
    </location>
</feature>
<feature type="compositionally biased region" description="Basic residues" evidence="2">
    <location>
        <begin position="127"/>
        <end position="143"/>
    </location>
</feature>
<evidence type="ECO:0000256" key="1">
    <source>
        <dbReference type="PROSITE-ProRule" id="PRU00723"/>
    </source>
</evidence>
<accession>A0A7J0DL44</accession>
<dbReference type="InterPro" id="IPR052650">
    <property type="entry name" value="Zinc_finger_CCCH"/>
</dbReference>
<proteinExistence type="predicted"/>
<organism evidence="4 5">
    <name type="scientific">Actinidia rufa</name>
    <dbReference type="NCBI Taxonomy" id="165716"/>
    <lineage>
        <taxon>Eukaryota</taxon>
        <taxon>Viridiplantae</taxon>
        <taxon>Streptophyta</taxon>
        <taxon>Embryophyta</taxon>
        <taxon>Tracheophyta</taxon>
        <taxon>Spermatophyta</taxon>
        <taxon>Magnoliopsida</taxon>
        <taxon>eudicotyledons</taxon>
        <taxon>Gunneridae</taxon>
        <taxon>Pentapetalae</taxon>
        <taxon>asterids</taxon>
        <taxon>Ericales</taxon>
        <taxon>Actinidiaceae</taxon>
        <taxon>Actinidia</taxon>
    </lineage>
</organism>
<gene>
    <name evidence="4" type="ORF">Acr_00g0052590</name>
</gene>
<dbReference type="AlphaFoldDB" id="A0A7J0DL44"/>
<evidence type="ECO:0000259" key="3">
    <source>
        <dbReference type="PROSITE" id="PS50103"/>
    </source>
</evidence>
<comment type="caution">
    <text evidence="4">The sequence shown here is derived from an EMBL/GenBank/DDBJ whole genome shotgun (WGS) entry which is preliminary data.</text>
</comment>
<dbReference type="EMBL" id="BJWL01000283">
    <property type="protein sequence ID" value="GFS37545.1"/>
    <property type="molecule type" value="Genomic_DNA"/>
</dbReference>
<feature type="compositionally biased region" description="Basic residues" evidence="2">
    <location>
        <begin position="1"/>
        <end position="10"/>
    </location>
</feature>
<dbReference type="Pfam" id="PF00642">
    <property type="entry name" value="zf-CCCH"/>
    <property type="match status" value="1"/>
</dbReference>
<reference evidence="5" key="1">
    <citation type="submission" date="2019-07" db="EMBL/GenBank/DDBJ databases">
        <title>De Novo Assembly of kiwifruit Actinidia rufa.</title>
        <authorList>
            <person name="Sugita-Konishi S."/>
            <person name="Sato K."/>
            <person name="Mori E."/>
            <person name="Abe Y."/>
            <person name="Kisaki G."/>
            <person name="Hamano K."/>
            <person name="Suezawa K."/>
            <person name="Otani M."/>
            <person name="Fukuda T."/>
            <person name="Manabe T."/>
            <person name="Gomi K."/>
            <person name="Tabuchi M."/>
            <person name="Akimitsu K."/>
            <person name="Kataoka I."/>
        </authorList>
    </citation>
    <scope>NUCLEOTIDE SEQUENCE [LARGE SCALE GENOMIC DNA]</scope>
    <source>
        <strain evidence="5">cv. Fuchu</strain>
    </source>
</reference>
<evidence type="ECO:0000256" key="2">
    <source>
        <dbReference type="SAM" id="MobiDB-lite"/>
    </source>
</evidence>
<feature type="compositionally biased region" description="Basic and acidic residues" evidence="2">
    <location>
        <begin position="477"/>
        <end position="488"/>
    </location>
</feature>
<feature type="domain" description="C3H1-type" evidence="3">
    <location>
        <begin position="264"/>
        <end position="291"/>
    </location>
</feature>
<feature type="compositionally biased region" description="Basic and acidic residues" evidence="2">
    <location>
        <begin position="78"/>
        <end position="104"/>
    </location>
</feature>
<feature type="domain" description="C3H1-type" evidence="3">
    <location>
        <begin position="313"/>
        <end position="339"/>
    </location>
</feature>
<feature type="region of interest" description="Disordered" evidence="2">
    <location>
        <begin position="1"/>
        <end position="207"/>
    </location>
</feature>
<keyword evidence="1" id="KW-0479">Metal-binding</keyword>
<dbReference type="SMART" id="SM00356">
    <property type="entry name" value="ZnF_C3H1"/>
    <property type="match status" value="3"/>
</dbReference>
<dbReference type="Gene3D" id="4.10.1000.10">
    <property type="entry name" value="Zinc finger, CCCH-type"/>
    <property type="match status" value="2"/>
</dbReference>
<keyword evidence="1" id="KW-0863">Zinc-finger</keyword>
<name>A0A7J0DL44_9ERIC</name>
<evidence type="ECO:0000313" key="4">
    <source>
        <dbReference type="EMBL" id="GFS37545.1"/>
    </source>
</evidence>
<dbReference type="Pfam" id="PF14608">
    <property type="entry name" value="zf-CCCH_2"/>
    <property type="match status" value="2"/>
</dbReference>
<dbReference type="PANTHER" id="PTHR36886:SF8">
    <property type="entry name" value="ZINC FINGER CCCH DOMAIN-CONTAINING PROTEIN 38"/>
    <property type="match status" value="1"/>
</dbReference>
<feature type="compositionally biased region" description="Basic and acidic residues" evidence="2">
    <location>
        <begin position="183"/>
        <end position="192"/>
    </location>
</feature>
<dbReference type="OrthoDB" id="411372at2759"/>